<organism evidence="12 13">
    <name type="scientific">Pythium oligandrum</name>
    <name type="common">Mycoparasitic fungus</name>
    <dbReference type="NCBI Taxonomy" id="41045"/>
    <lineage>
        <taxon>Eukaryota</taxon>
        <taxon>Sar</taxon>
        <taxon>Stramenopiles</taxon>
        <taxon>Oomycota</taxon>
        <taxon>Peronosporomycetes</taxon>
        <taxon>Pythiales</taxon>
        <taxon>Pythiaceae</taxon>
        <taxon>Pythium</taxon>
    </lineage>
</organism>
<evidence type="ECO:0000256" key="2">
    <source>
        <dbReference type="ARBA" id="ARBA00022448"/>
    </source>
</evidence>
<sequence>MRSEGSSSLRLAIRMEEVVVPLLAKSEKTQRPVSAWDMRVLLIPYFWPRSWGLRIRVIASFFFMFASRGCRILSPLFLKQATNALSQSHLTHFPAFEIIMYCVALFGFAFSKQIQTYIYMTVKQHAYQDVARTLFSHLHNLSMNYHLTKKTGKVLRCIDRGSSSTDNIVNVICFRLFPTLVEVVVVSIVFMFSFKEHILSVVCLTSVFFYILLTMLGTQIRLRYKKKTNEHDNKASEKAVDSLTNFETVKYFCTEDYELDRYMVSIGLFQKLQLSTRGLDNAIVSVQQFIQQSCLAVCLFISARNIYQGTMSVGDFVAVAAYIDNIFKPLDSLGNIYNTIVQSLVDMENLVEILRIEPEIQDHPDAAPIHMDPQHSSIEFRDVYFRYPSQPLQNGLKSVSFTVPAGKTCAIVGPTGSGKTTISRLLFRFYDVLSGHLLVNGQDIAMVTQRSLRQRIGIVPQDTVMFNDSIRYNLLYGRQDCTEHELIEAAKAAKIYNLIMSLPHQFDTEIGERGLKLSGGEKQRIAIARLILKNPSIVVLDEATSSLDTMTEKSIHEALDVACKGRTTLIIAHRLSTIHHADQIVVLQQGRIIETGTHQSLLGHEGVYHQLWNRQSKETEDKPATTED</sequence>
<evidence type="ECO:0000313" key="12">
    <source>
        <dbReference type="EMBL" id="TMW66004.1"/>
    </source>
</evidence>
<feature type="domain" description="ABC transmembrane type-1" evidence="11">
    <location>
        <begin position="58"/>
        <end position="342"/>
    </location>
</feature>
<name>A0A8K1CMV3_PYTOL</name>
<evidence type="ECO:0000256" key="9">
    <source>
        <dbReference type="SAM" id="Phobius"/>
    </source>
</evidence>
<evidence type="ECO:0000259" key="10">
    <source>
        <dbReference type="PROSITE" id="PS50893"/>
    </source>
</evidence>
<dbReference type="InterPro" id="IPR011527">
    <property type="entry name" value="ABC1_TM_dom"/>
</dbReference>
<keyword evidence="4" id="KW-0547">Nucleotide-binding</keyword>
<protein>
    <submittedName>
        <fullName evidence="12">Uncharacterized protein</fullName>
    </submittedName>
</protein>
<dbReference type="GO" id="GO:0016887">
    <property type="term" value="F:ATP hydrolysis activity"/>
    <property type="evidence" value="ECO:0007669"/>
    <property type="project" value="InterPro"/>
</dbReference>
<dbReference type="FunFam" id="3.40.50.300:FF:000287">
    <property type="entry name" value="Multidrug ABC transporter ATP-binding protein"/>
    <property type="match status" value="1"/>
</dbReference>
<dbReference type="SMART" id="SM00382">
    <property type="entry name" value="AAA"/>
    <property type="match status" value="1"/>
</dbReference>
<dbReference type="PANTHER" id="PTHR24221">
    <property type="entry name" value="ATP-BINDING CASSETTE SUB-FAMILY B"/>
    <property type="match status" value="1"/>
</dbReference>
<dbReference type="Proteomes" id="UP000794436">
    <property type="component" value="Unassembled WGS sequence"/>
</dbReference>
<gene>
    <name evidence="12" type="ORF">Poli38472_003769</name>
</gene>
<feature type="transmembrane region" description="Helical" evidence="9">
    <location>
        <begin position="168"/>
        <end position="192"/>
    </location>
</feature>
<feature type="transmembrane region" description="Helical" evidence="9">
    <location>
        <begin position="198"/>
        <end position="217"/>
    </location>
</feature>
<dbReference type="SUPFAM" id="SSF52540">
    <property type="entry name" value="P-loop containing nucleoside triphosphate hydrolases"/>
    <property type="match status" value="1"/>
</dbReference>
<evidence type="ECO:0000256" key="7">
    <source>
        <dbReference type="ARBA" id="ARBA00023136"/>
    </source>
</evidence>
<keyword evidence="3 9" id="KW-0812">Transmembrane</keyword>
<keyword evidence="2" id="KW-0813">Transport</keyword>
<dbReference type="PROSITE" id="PS00211">
    <property type="entry name" value="ABC_TRANSPORTER_1"/>
    <property type="match status" value="1"/>
</dbReference>
<dbReference type="Pfam" id="PF00664">
    <property type="entry name" value="ABC_membrane"/>
    <property type="match status" value="1"/>
</dbReference>
<dbReference type="InterPro" id="IPR036640">
    <property type="entry name" value="ABC1_TM_sf"/>
</dbReference>
<feature type="transmembrane region" description="Helical" evidence="9">
    <location>
        <begin position="57"/>
        <end position="78"/>
    </location>
</feature>
<dbReference type="PROSITE" id="PS50893">
    <property type="entry name" value="ABC_TRANSPORTER_2"/>
    <property type="match status" value="1"/>
</dbReference>
<feature type="transmembrane region" description="Helical" evidence="9">
    <location>
        <begin position="90"/>
        <end position="110"/>
    </location>
</feature>
<comment type="subcellular location">
    <subcellularLocation>
        <location evidence="1">Membrane</location>
        <topology evidence="1">Multi-pass membrane protein</topology>
    </subcellularLocation>
</comment>
<dbReference type="AlphaFoldDB" id="A0A8K1CMV3"/>
<evidence type="ECO:0000259" key="11">
    <source>
        <dbReference type="PROSITE" id="PS50929"/>
    </source>
</evidence>
<evidence type="ECO:0000256" key="4">
    <source>
        <dbReference type="ARBA" id="ARBA00022741"/>
    </source>
</evidence>
<keyword evidence="5" id="KW-0067">ATP-binding</keyword>
<dbReference type="GO" id="GO:0016020">
    <property type="term" value="C:membrane"/>
    <property type="evidence" value="ECO:0007669"/>
    <property type="project" value="UniProtKB-SubCell"/>
</dbReference>
<dbReference type="EMBL" id="SPLM01000036">
    <property type="protein sequence ID" value="TMW66004.1"/>
    <property type="molecule type" value="Genomic_DNA"/>
</dbReference>
<reference evidence="12" key="1">
    <citation type="submission" date="2019-03" db="EMBL/GenBank/DDBJ databases">
        <title>Long read genome sequence of the mycoparasitic Pythium oligandrum ATCC 38472 isolated from sugarbeet rhizosphere.</title>
        <authorList>
            <person name="Gaulin E."/>
        </authorList>
    </citation>
    <scope>NUCLEOTIDE SEQUENCE</scope>
    <source>
        <strain evidence="12">ATCC 38472_TT</strain>
    </source>
</reference>
<dbReference type="GO" id="GO:0005524">
    <property type="term" value="F:ATP binding"/>
    <property type="evidence" value="ECO:0007669"/>
    <property type="project" value="UniProtKB-KW"/>
</dbReference>
<evidence type="ECO:0000256" key="1">
    <source>
        <dbReference type="ARBA" id="ARBA00004141"/>
    </source>
</evidence>
<dbReference type="PROSITE" id="PS50929">
    <property type="entry name" value="ABC_TM1F"/>
    <property type="match status" value="1"/>
</dbReference>
<dbReference type="Pfam" id="PF00005">
    <property type="entry name" value="ABC_tran"/>
    <property type="match status" value="1"/>
</dbReference>
<keyword evidence="13" id="KW-1185">Reference proteome</keyword>
<dbReference type="InterPro" id="IPR003593">
    <property type="entry name" value="AAA+_ATPase"/>
</dbReference>
<evidence type="ECO:0000256" key="5">
    <source>
        <dbReference type="ARBA" id="ARBA00022840"/>
    </source>
</evidence>
<dbReference type="PANTHER" id="PTHR24221:SF620">
    <property type="entry name" value="ABC TRANSMEMBRANE TYPE-1 DOMAIN-CONTAINING PROTEIN"/>
    <property type="match status" value="1"/>
</dbReference>
<dbReference type="Gene3D" id="1.20.1560.10">
    <property type="entry name" value="ABC transporter type 1, transmembrane domain"/>
    <property type="match status" value="1"/>
</dbReference>
<feature type="domain" description="ABC transporter" evidence="10">
    <location>
        <begin position="378"/>
        <end position="614"/>
    </location>
</feature>
<keyword evidence="6 9" id="KW-1133">Transmembrane helix</keyword>
<dbReference type="OrthoDB" id="6500128at2759"/>
<dbReference type="SUPFAM" id="SSF90123">
    <property type="entry name" value="ABC transporter transmembrane region"/>
    <property type="match status" value="1"/>
</dbReference>
<dbReference type="InterPro" id="IPR017871">
    <property type="entry name" value="ABC_transporter-like_CS"/>
</dbReference>
<dbReference type="Gene3D" id="3.40.50.300">
    <property type="entry name" value="P-loop containing nucleotide triphosphate hydrolases"/>
    <property type="match status" value="1"/>
</dbReference>
<evidence type="ECO:0000256" key="3">
    <source>
        <dbReference type="ARBA" id="ARBA00022692"/>
    </source>
</evidence>
<evidence type="ECO:0000256" key="8">
    <source>
        <dbReference type="ARBA" id="ARBA00024363"/>
    </source>
</evidence>
<evidence type="ECO:0000256" key="6">
    <source>
        <dbReference type="ARBA" id="ARBA00022989"/>
    </source>
</evidence>
<dbReference type="GO" id="GO:0140359">
    <property type="term" value="F:ABC-type transporter activity"/>
    <property type="evidence" value="ECO:0007669"/>
    <property type="project" value="InterPro"/>
</dbReference>
<proteinExistence type="inferred from homology"/>
<evidence type="ECO:0000313" key="13">
    <source>
        <dbReference type="Proteomes" id="UP000794436"/>
    </source>
</evidence>
<accession>A0A8K1CMV3</accession>
<dbReference type="InterPro" id="IPR003439">
    <property type="entry name" value="ABC_transporter-like_ATP-bd"/>
</dbReference>
<dbReference type="InterPro" id="IPR027417">
    <property type="entry name" value="P-loop_NTPase"/>
</dbReference>
<keyword evidence="7 9" id="KW-0472">Membrane</keyword>
<comment type="similarity">
    <text evidence="8">Belongs to the ABC transporter superfamily. ABCB family. Heavy Metal importer (TC 3.A.1.210) subfamily.</text>
</comment>
<dbReference type="InterPro" id="IPR039421">
    <property type="entry name" value="Type_1_exporter"/>
</dbReference>
<comment type="caution">
    <text evidence="12">The sequence shown here is derived from an EMBL/GenBank/DDBJ whole genome shotgun (WGS) entry which is preliminary data.</text>
</comment>